<accession>A0A8J2VNL8</accession>
<name>A0A8J2VNL8_9RHOB</name>
<reference evidence="1" key="2">
    <citation type="submission" date="2020-09" db="EMBL/GenBank/DDBJ databases">
        <authorList>
            <person name="Sun Q."/>
            <person name="Sedlacek I."/>
        </authorList>
    </citation>
    <scope>NUCLEOTIDE SEQUENCE</scope>
    <source>
        <strain evidence="1">CCM 7684</strain>
    </source>
</reference>
<organism evidence="1 2">
    <name type="scientific">Agaricicola taiwanensis</name>
    <dbReference type="NCBI Taxonomy" id="591372"/>
    <lineage>
        <taxon>Bacteria</taxon>
        <taxon>Pseudomonadati</taxon>
        <taxon>Pseudomonadota</taxon>
        <taxon>Alphaproteobacteria</taxon>
        <taxon>Rhodobacterales</taxon>
        <taxon>Paracoccaceae</taxon>
        <taxon>Agaricicola</taxon>
    </lineage>
</organism>
<evidence type="ECO:0000313" key="1">
    <source>
        <dbReference type="EMBL" id="GGE32964.1"/>
    </source>
</evidence>
<proteinExistence type="predicted"/>
<dbReference type="Proteomes" id="UP000602745">
    <property type="component" value="Unassembled WGS sequence"/>
</dbReference>
<keyword evidence="2" id="KW-1185">Reference proteome</keyword>
<reference evidence="1" key="1">
    <citation type="journal article" date="2014" name="Int. J. Syst. Evol. Microbiol.">
        <title>Complete genome sequence of Corynebacterium casei LMG S-19264T (=DSM 44701T), isolated from a smear-ripened cheese.</title>
        <authorList>
            <consortium name="US DOE Joint Genome Institute (JGI-PGF)"/>
            <person name="Walter F."/>
            <person name="Albersmeier A."/>
            <person name="Kalinowski J."/>
            <person name="Ruckert C."/>
        </authorList>
    </citation>
    <scope>NUCLEOTIDE SEQUENCE</scope>
    <source>
        <strain evidence="1">CCM 7684</strain>
    </source>
</reference>
<dbReference type="AlphaFoldDB" id="A0A8J2VNL8"/>
<sequence>MAAAELVENEEDQRILEEVVVEGGEELRPEQRGETALHKECGHDVLARVWEDNCIVTANQTFLARKRCNFEVEKRLPLDS</sequence>
<comment type="caution">
    <text evidence="1">The sequence shown here is derived from an EMBL/GenBank/DDBJ whole genome shotgun (WGS) entry which is preliminary data.</text>
</comment>
<dbReference type="EMBL" id="BMCP01000001">
    <property type="protein sequence ID" value="GGE32964.1"/>
    <property type="molecule type" value="Genomic_DNA"/>
</dbReference>
<protein>
    <submittedName>
        <fullName evidence="1">Uncharacterized protein</fullName>
    </submittedName>
</protein>
<gene>
    <name evidence="1" type="ORF">GCM10007276_07780</name>
</gene>
<evidence type="ECO:0000313" key="2">
    <source>
        <dbReference type="Proteomes" id="UP000602745"/>
    </source>
</evidence>